<evidence type="ECO:0000313" key="3">
    <source>
        <dbReference type="EMBL" id="CAF0806406.1"/>
    </source>
</evidence>
<sequence length="133" mass="15116">MTMDWFVSLRRSKPNQSSIIPGSLFCSGTLINNEYALTAAHCFNKLRNNVDINDSNIGFICLLQNNMSTYTYESMNGIAIGWELLQQDSLLSYTLQQVQLPVISYTNEYCRNIVYDNIIQFCADFIQGGKDTC</sequence>
<dbReference type="PROSITE" id="PS00134">
    <property type="entry name" value="TRYPSIN_HIS"/>
    <property type="match status" value="1"/>
</dbReference>
<dbReference type="EMBL" id="CAJNOU010000016">
    <property type="protein sequence ID" value="CAF0806406.1"/>
    <property type="molecule type" value="Genomic_DNA"/>
</dbReference>
<gene>
    <name evidence="3" type="ORF">SEV965_LOCUS896</name>
</gene>
<dbReference type="AlphaFoldDB" id="A0A813SYF2"/>
<dbReference type="SUPFAM" id="SSF50494">
    <property type="entry name" value="Trypsin-like serine proteases"/>
    <property type="match status" value="1"/>
</dbReference>
<dbReference type="PANTHER" id="PTHR24252">
    <property type="entry name" value="ACROSIN-RELATED"/>
    <property type="match status" value="1"/>
</dbReference>
<comment type="caution">
    <text evidence="3">The sequence shown here is derived from an EMBL/GenBank/DDBJ whole genome shotgun (WGS) entry which is preliminary data.</text>
</comment>
<feature type="domain" description="Peptidase S1" evidence="2">
    <location>
        <begin position="55"/>
        <end position="133"/>
    </location>
</feature>
<dbReference type="Gene3D" id="2.40.10.10">
    <property type="entry name" value="Trypsin-like serine proteases"/>
    <property type="match status" value="2"/>
</dbReference>
<evidence type="ECO:0000256" key="1">
    <source>
        <dbReference type="ARBA" id="ARBA00023157"/>
    </source>
</evidence>
<proteinExistence type="predicted"/>
<dbReference type="PANTHER" id="PTHR24252:SF7">
    <property type="entry name" value="HYALIN"/>
    <property type="match status" value="1"/>
</dbReference>
<dbReference type="InterPro" id="IPR043504">
    <property type="entry name" value="Peptidase_S1_PA_chymotrypsin"/>
</dbReference>
<dbReference type="Proteomes" id="UP000663889">
    <property type="component" value="Unassembled WGS sequence"/>
</dbReference>
<evidence type="ECO:0000259" key="2">
    <source>
        <dbReference type="Pfam" id="PF00089"/>
    </source>
</evidence>
<reference evidence="3" key="1">
    <citation type="submission" date="2021-02" db="EMBL/GenBank/DDBJ databases">
        <authorList>
            <person name="Nowell W R."/>
        </authorList>
    </citation>
    <scope>NUCLEOTIDE SEQUENCE</scope>
</reference>
<dbReference type="InterPro" id="IPR018114">
    <property type="entry name" value="TRYPSIN_HIS"/>
</dbReference>
<feature type="domain" description="Peptidase S1" evidence="2">
    <location>
        <begin position="5"/>
        <end position="51"/>
    </location>
</feature>
<evidence type="ECO:0000313" key="4">
    <source>
        <dbReference type="Proteomes" id="UP000663889"/>
    </source>
</evidence>
<dbReference type="Pfam" id="PF00089">
    <property type="entry name" value="Trypsin"/>
    <property type="match status" value="2"/>
</dbReference>
<dbReference type="GO" id="GO:0006508">
    <property type="term" value="P:proteolysis"/>
    <property type="evidence" value="ECO:0007669"/>
    <property type="project" value="InterPro"/>
</dbReference>
<dbReference type="InterPro" id="IPR009003">
    <property type="entry name" value="Peptidase_S1_PA"/>
</dbReference>
<protein>
    <recommendedName>
        <fullName evidence="2">Peptidase S1 domain-containing protein</fullName>
    </recommendedName>
</protein>
<name>A0A813SYF2_9BILA</name>
<organism evidence="3 4">
    <name type="scientific">Rotaria sordida</name>
    <dbReference type="NCBI Taxonomy" id="392033"/>
    <lineage>
        <taxon>Eukaryota</taxon>
        <taxon>Metazoa</taxon>
        <taxon>Spiralia</taxon>
        <taxon>Gnathifera</taxon>
        <taxon>Rotifera</taxon>
        <taxon>Eurotatoria</taxon>
        <taxon>Bdelloidea</taxon>
        <taxon>Philodinida</taxon>
        <taxon>Philodinidae</taxon>
        <taxon>Rotaria</taxon>
    </lineage>
</organism>
<accession>A0A813SYF2</accession>
<dbReference type="GO" id="GO:0004252">
    <property type="term" value="F:serine-type endopeptidase activity"/>
    <property type="evidence" value="ECO:0007669"/>
    <property type="project" value="InterPro"/>
</dbReference>
<keyword evidence="1" id="KW-1015">Disulfide bond</keyword>
<dbReference type="InterPro" id="IPR001254">
    <property type="entry name" value="Trypsin_dom"/>
</dbReference>